<dbReference type="STRING" id="1445510.YC6258_03483"/>
<dbReference type="Proteomes" id="UP000032266">
    <property type="component" value="Chromosome"/>
</dbReference>
<proteinExistence type="predicted"/>
<dbReference type="KEGG" id="gsn:YC6258_03483"/>
<keyword evidence="2" id="KW-1185">Reference proteome</keyword>
<gene>
    <name evidence="1" type="ORF">YC6258_03483</name>
</gene>
<organism evidence="1 2">
    <name type="scientific">Gynuella sunshinyii YC6258</name>
    <dbReference type="NCBI Taxonomy" id="1445510"/>
    <lineage>
        <taxon>Bacteria</taxon>
        <taxon>Pseudomonadati</taxon>
        <taxon>Pseudomonadota</taxon>
        <taxon>Gammaproteobacteria</taxon>
        <taxon>Oceanospirillales</taxon>
        <taxon>Saccharospirillaceae</taxon>
        <taxon>Gynuella</taxon>
    </lineage>
</organism>
<dbReference type="HOGENOM" id="CLU_3118390_0_0_6"/>
<reference evidence="1 2" key="1">
    <citation type="submission" date="2014-01" db="EMBL/GenBank/DDBJ databases">
        <title>Full genme sequencing of cellulolytic bacterium Gynuella sunshinyii YC6258T gen. nov., sp. nov.</title>
        <authorList>
            <person name="Khan H."/>
            <person name="Chung E.J."/>
            <person name="Chung Y.R."/>
        </authorList>
    </citation>
    <scope>NUCLEOTIDE SEQUENCE [LARGE SCALE GENOMIC DNA]</scope>
    <source>
        <strain evidence="1 2">YC6258</strain>
    </source>
</reference>
<sequence length="50" mass="5836">MLHCLIEHELDLSIFHPHYQNDHSRRQVYGPAILLKIILFAYSTGITSSR</sequence>
<evidence type="ECO:0000313" key="1">
    <source>
        <dbReference type="EMBL" id="AJQ95519.1"/>
    </source>
</evidence>
<dbReference type="EMBL" id="CP007142">
    <property type="protein sequence ID" value="AJQ95519.1"/>
    <property type="molecule type" value="Genomic_DNA"/>
</dbReference>
<protein>
    <submittedName>
        <fullName evidence="1">Uncharacterized protein</fullName>
    </submittedName>
</protein>
<name>A0A0C5VYN6_9GAMM</name>
<dbReference type="AlphaFoldDB" id="A0A0C5VYN6"/>
<evidence type="ECO:0000313" key="2">
    <source>
        <dbReference type="Proteomes" id="UP000032266"/>
    </source>
</evidence>
<accession>A0A0C5VYN6</accession>